<dbReference type="PANTHER" id="PTHR45947">
    <property type="entry name" value="SULFOQUINOVOSYL TRANSFERASE SQD2"/>
    <property type="match status" value="1"/>
</dbReference>
<feature type="domain" description="Glycosyltransferase subfamily 4-like N-terminal" evidence="2">
    <location>
        <begin position="120"/>
        <end position="216"/>
    </location>
</feature>
<dbReference type="InterPro" id="IPR050194">
    <property type="entry name" value="Glycosyltransferase_grp1"/>
</dbReference>
<dbReference type="RefSeq" id="WP_139755662.1">
    <property type="nucleotide sequence ID" value="NZ_CP039852.1"/>
</dbReference>
<evidence type="ECO:0000313" key="3">
    <source>
        <dbReference type="EMBL" id="QCZ92913.1"/>
    </source>
</evidence>
<dbReference type="Pfam" id="PF13439">
    <property type="entry name" value="Glyco_transf_4"/>
    <property type="match status" value="1"/>
</dbReference>
<dbReference type="EMBL" id="CP039852">
    <property type="protein sequence ID" value="QCZ92913.1"/>
    <property type="molecule type" value="Genomic_DNA"/>
</dbReference>
<dbReference type="Gene3D" id="3.40.50.2000">
    <property type="entry name" value="Glycogen Phosphorylase B"/>
    <property type="match status" value="2"/>
</dbReference>
<organism evidence="3 4">
    <name type="scientific">Salinimonas iocasae</name>
    <dbReference type="NCBI Taxonomy" id="2572577"/>
    <lineage>
        <taxon>Bacteria</taxon>
        <taxon>Pseudomonadati</taxon>
        <taxon>Pseudomonadota</taxon>
        <taxon>Gammaproteobacteria</taxon>
        <taxon>Alteromonadales</taxon>
        <taxon>Alteromonadaceae</taxon>
        <taxon>Alteromonas/Salinimonas group</taxon>
        <taxon>Salinimonas</taxon>
    </lineage>
</organism>
<dbReference type="Proteomes" id="UP000304912">
    <property type="component" value="Chromosome"/>
</dbReference>
<accession>A0A5B7YCC5</accession>
<keyword evidence="4" id="KW-1185">Reference proteome</keyword>
<dbReference type="AlphaFoldDB" id="A0A5B7YCC5"/>
<dbReference type="KEGG" id="salk:FBQ74_05160"/>
<dbReference type="PANTHER" id="PTHR45947:SF3">
    <property type="entry name" value="SULFOQUINOVOSYL TRANSFERASE SQD2"/>
    <property type="match status" value="1"/>
</dbReference>
<dbReference type="InterPro" id="IPR001296">
    <property type="entry name" value="Glyco_trans_1"/>
</dbReference>
<protein>
    <submittedName>
        <fullName evidence="3">Glycosyltransferase family 4 protein</fullName>
    </submittedName>
</protein>
<evidence type="ECO:0000259" key="1">
    <source>
        <dbReference type="Pfam" id="PF00534"/>
    </source>
</evidence>
<dbReference type="OrthoDB" id="258796at2"/>
<name>A0A5B7YCC5_9ALTE</name>
<dbReference type="InterPro" id="IPR028098">
    <property type="entry name" value="Glyco_trans_4-like_N"/>
</dbReference>
<sequence length="418" mass="46534">MKGPVFKHFDKKDGQALDILTVAANYPSQVQPWMINHLYQIEKNGGTNRIVSIGKDDMVFDQALQSCDLSKYYWNLGESHQALVTNAVKQLVNPATLGRTVRLLSKAGWPDSLKKKIVQAISAYSMTFKPDLIHCHSEPVGARLNHLIKANGAPLIHTFHGQTPVGVPTISRELRAQYTRHARAILVNTRFAQKQYEALGAVNDNFIVVPQGTDIEQWPFNPKPCPTGEEPLQLLTVGRVVEEKGHKYVIDAVDQLRKDNINAHYHIVGRGPEIDTLQEQINRLQLHNEITIHGLLTGDALKQQYQQAHIFVLPSLKGNGETWEETQGVVVQEAQASGLLVIGADSGGIAECIDDGENGFVVPDRDASAIYHTVKQLISAPDRWKQWQQNGRDWVTANYSLDAIGKRVVSIYQSIIAK</sequence>
<evidence type="ECO:0000313" key="4">
    <source>
        <dbReference type="Proteomes" id="UP000304912"/>
    </source>
</evidence>
<dbReference type="GO" id="GO:0016757">
    <property type="term" value="F:glycosyltransferase activity"/>
    <property type="evidence" value="ECO:0007669"/>
    <property type="project" value="InterPro"/>
</dbReference>
<dbReference type="CDD" id="cd03801">
    <property type="entry name" value="GT4_PimA-like"/>
    <property type="match status" value="1"/>
</dbReference>
<dbReference type="SUPFAM" id="SSF53756">
    <property type="entry name" value="UDP-Glycosyltransferase/glycogen phosphorylase"/>
    <property type="match status" value="1"/>
</dbReference>
<reference evidence="3 4" key="1">
    <citation type="submission" date="2019-04" db="EMBL/GenBank/DDBJ databases">
        <title>Salinimonas iocasae sp. nov., a halophilic bacterium isolated from the outer tube casing of tubeworms in Okinawa Trough.</title>
        <authorList>
            <person name="Zhang H."/>
            <person name="Wang H."/>
            <person name="Li C."/>
        </authorList>
    </citation>
    <scope>NUCLEOTIDE SEQUENCE [LARGE SCALE GENOMIC DNA]</scope>
    <source>
        <strain evidence="3 4">KX18D6</strain>
    </source>
</reference>
<evidence type="ECO:0000259" key="2">
    <source>
        <dbReference type="Pfam" id="PF13439"/>
    </source>
</evidence>
<proteinExistence type="predicted"/>
<keyword evidence="3" id="KW-0808">Transferase</keyword>
<feature type="domain" description="Glycosyl transferase family 1" evidence="1">
    <location>
        <begin position="228"/>
        <end position="394"/>
    </location>
</feature>
<gene>
    <name evidence="3" type="ORF">FBQ74_05160</name>
</gene>
<dbReference type="Pfam" id="PF00534">
    <property type="entry name" value="Glycos_transf_1"/>
    <property type="match status" value="1"/>
</dbReference>